<evidence type="ECO:0000259" key="2">
    <source>
        <dbReference type="Pfam" id="PF00817"/>
    </source>
</evidence>
<organism evidence="3 4">
    <name type="scientific">Paraferrimonas sedimenticola</name>
    <dbReference type="NCBI Taxonomy" id="375674"/>
    <lineage>
        <taxon>Bacteria</taxon>
        <taxon>Pseudomonadati</taxon>
        <taxon>Pseudomonadota</taxon>
        <taxon>Gammaproteobacteria</taxon>
        <taxon>Alteromonadales</taxon>
        <taxon>Ferrimonadaceae</taxon>
        <taxon>Paraferrimonas</taxon>
    </lineage>
</organism>
<evidence type="ECO:0000313" key="3">
    <source>
        <dbReference type="EMBL" id="GLP96173.1"/>
    </source>
</evidence>
<dbReference type="InterPro" id="IPR001126">
    <property type="entry name" value="UmuC"/>
</dbReference>
<feature type="domain" description="UmuC" evidence="2">
    <location>
        <begin position="28"/>
        <end position="150"/>
    </location>
</feature>
<dbReference type="AlphaFoldDB" id="A0AA37RW06"/>
<gene>
    <name evidence="3" type="ORF">GCM10007895_14790</name>
</gene>
<dbReference type="RefSeq" id="WP_095505383.1">
    <property type="nucleotide sequence ID" value="NZ_BSNC01000004.1"/>
</dbReference>
<dbReference type="GO" id="GO:0006281">
    <property type="term" value="P:DNA repair"/>
    <property type="evidence" value="ECO:0007669"/>
    <property type="project" value="InterPro"/>
</dbReference>
<comment type="caution">
    <text evidence="3">The sequence shown here is derived from an EMBL/GenBank/DDBJ whole genome shotgun (WGS) entry which is preliminary data.</text>
</comment>
<sequence>MWWLAVHEPQLELNYLRRGESEQEWLEPAALMAGKPAKVMQANLAAAKAGVSFGQSMATATALVSDLRLYSAYPELSDESLKWLAHWSYRFSARVCLREPGCVLLEIGSMIKLFGSIGQLLDNYRHVAELHLLNPNLAIADNPLAAELLARSHQPQHQLSRPKVQQALGRLAVEQLGLEPSAVASLKGMGLTHFHELQALPQAELGLRFGGDLVELVAKLKGQLPQPLEFYQPPQGYQRRLPLNHEIELLSVLQFPLQRLLGELQLYLQQRQLAVNCWKLWLKYRDGEQEWLTFELAFAEHQAAKLLQLAQLQLERHQLTAPVIEMGIKVARFGALQGNNKSWLPQKGNYEKQQLVARLQARLGEQRVKGLGLQDQHRPELAWQTLAANNTEQSLSTKVSPGQRPNWLLPQALPIKRQQLMLLRGPERIESGWWDEHWVQRDYYLARHDNGALCWVYRSADAQDQLQKQWFVHGWFG</sequence>
<name>A0AA37RW06_9GAMM</name>
<dbReference type="Pfam" id="PF00817">
    <property type="entry name" value="IMS"/>
    <property type="match status" value="1"/>
</dbReference>
<dbReference type="Proteomes" id="UP001161422">
    <property type="component" value="Unassembled WGS sequence"/>
</dbReference>
<reference evidence="3" key="2">
    <citation type="submission" date="2023-01" db="EMBL/GenBank/DDBJ databases">
        <title>Draft genome sequence of Paraferrimonas sedimenticola strain NBRC 101628.</title>
        <authorList>
            <person name="Sun Q."/>
            <person name="Mori K."/>
        </authorList>
    </citation>
    <scope>NUCLEOTIDE SEQUENCE</scope>
    <source>
        <strain evidence="3">NBRC 101628</strain>
    </source>
</reference>
<evidence type="ECO:0000256" key="1">
    <source>
        <dbReference type="ARBA" id="ARBA00022763"/>
    </source>
</evidence>
<keyword evidence="1" id="KW-0227">DNA damage</keyword>
<accession>A0AA37RW06</accession>
<dbReference type="CDD" id="cd03468">
    <property type="entry name" value="PolY_like"/>
    <property type="match status" value="1"/>
</dbReference>
<keyword evidence="4" id="KW-1185">Reference proteome</keyword>
<dbReference type="PANTHER" id="PTHR35369:SF2">
    <property type="entry name" value="BLR3025 PROTEIN"/>
    <property type="match status" value="1"/>
</dbReference>
<dbReference type="SUPFAM" id="SSF56672">
    <property type="entry name" value="DNA/RNA polymerases"/>
    <property type="match status" value="1"/>
</dbReference>
<proteinExistence type="predicted"/>
<reference evidence="3" key="1">
    <citation type="journal article" date="2014" name="Int. J. Syst. Evol. Microbiol.">
        <title>Complete genome sequence of Corynebacterium casei LMG S-19264T (=DSM 44701T), isolated from a smear-ripened cheese.</title>
        <authorList>
            <consortium name="US DOE Joint Genome Institute (JGI-PGF)"/>
            <person name="Walter F."/>
            <person name="Albersmeier A."/>
            <person name="Kalinowski J."/>
            <person name="Ruckert C."/>
        </authorList>
    </citation>
    <scope>NUCLEOTIDE SEQUENCE</scope>
    <source>
        <strain evidence="3">NBRC 101628</strain>
    </source>
</reference>
<dbReference type="InterPro" id="IPR043502">
    <property type="entry name" value="DNA/RNA_pol_sf"/>
</dbReference>
<dbReference type="PANTHER" id="PTHR35369">
    <property type="entry name" value="BLR3025 PROTEIN-RELATED"/>
    <property type="match status" value="1"/>
</dbReference>
<evidence type="ECO:0000313" key="4">
    <source>
        <dbReference type="Proteomes" id="UP001161422"/>
    </source>
</evidence>
<dbReference type="InterPro" id="IPR050356">
    <property type="entry name" value="SulA_CellDiv_inhibitor"/>
</dbReference>
<dbReference type="EMBL" id="BSNC01000004">
    <property type="protein sequence ID" value="GLP96173.1"/>
    <property type="molecule type" value="Genomic_DNA"/>
</dbReference>
<protein>
    <submittedName>
        <fullName evidence="3">DNA repair nucleotidyltransferase</fullName>
    </submittedName>
</protein>